<comment type="caution">
    <text evidence="1">The sequence shown here is derived from an EMBL/GenBank/DDBJ whole genome shotgun (WGS) entry which is preliminary data.</text>
</comment>
<protein>
    <recommendedName>
        <fullName evidence="3">Choline dehydrogenase</fullName>
    </recommendedName>
</protein>
<proteinExistence type="predicted"/>
<gene>
    <name evidence="1" type="ORF">niasHT_009964</name>
</gene>
<name>A0ABD2M8B9_9BILA</name>
<evidence type="ECO:0000313" key="1">
    <source>
        <dbReference type="EMBL" id="KAL3123751.1"/>
    </source>
</evidence>
<keyword evidence="2" id="KW-1185">Reference proteome</keyword>
<organism evidence="1 2">
    <name type="scientific">Heterodera trifolii</name>
    <dbReference type="NCBI Taxonomy" id="157864"/>
    <lineage>
        <taxon>Eukaryota</taxon>
        <taxon>Metazoa</taxon>
        <taxon>Ecdysozoa</taxon>
        <taxon>Nematoda</taxon>
        <taxon>Chromadorea</taxon>
        <taxon>Rhabditida</taxon>
        <taxon>Tylenchina</taxon>
        <taxon>Tylenchomorpha</taxon>
        <taxon>Tylenchoidea</taxon>
        <taxon>Heteroderidae</taxon>
        <taxon>Heteroderinae</taxon>
        <taxon>Heterodera</taxon>
    </lineage>
</organism>
<dbReference type="EMBL" id="JBICBT010000087">
    <property type="protein sequence ID" value="KAL3123751.1"/>
    <property type="molecule type" value="Genomic_DNA"/>
</dbReference>
<evidence type="ECO:0000313" key="2">
    <source>
        <dbReference type="Proteomes" id="UP001620626"/>
    </source>
</evidence>
<sequence length="71" mass="7984">MPGRAGQNLQDHLELYVQNRPAPSRSHCKTNPRGETPTAMVINGLQWFLTQKGLGCDKSSRVWRLWPGPAQ</sequence>
<dbReference type="AlphaFoldDB" id="A0ABD2M8B9"/>
<reference evidence="1 2" key="1">
    <citation type="submission" date="2024-10" db="EMBL/GenBank/DDBJ databases">
        <authorList>
            <person name="Kim D."/>
        </authorList>
    </citation>
    <scope>NUCLEOTIDE SEQUENCE [LARGE SCALE GENOMIC DNA]</scope>
    <source>
        <strain evidence="1">BH-2024</strain>
    </source>
</reference>
<dbReference type="Proteomes" id="UP001620626">
    <property type="component" value="Unassembled WGS sequence"/>
</dbReference>
<accession>A0ABD2M8B9</accession>
<evidence type="ECO:0008006" key="3">
    <source>
        <dbReference type="Google" id="ProtNLM"/>
    </source>
</evidence>